<dbReference type="AlphaFoldDB" id="A0ABC8TED0"/>
<gene>
    <name evidence="1" type="ORF">ILEXP_LOCUS36699</name>
</gene>
<name>A0ABC8TED0_9AQUA</name>
<accession>A0ABC8TED0</accession>
<dbReference type="Proteomes" id="UP001642360">
    <property type="component" value="Unassembled WGS sequence"/>
</dbReference>
<organism evidence="1 2">
    <name type="scientific">Ilex paraguariensis</name>
    <name type="common">yerba mate</name>
    <dbReference type="NCBI Taxonomy" id="185542"/>
    <lineage>
        <taxon>Eukaryota</taxon>
        <taxon>Viridiplantae</taxon>
        <taxon>Streptophyta</taxon>
        <taxon>Embryophyta</taxon>
        <taxon>Tracheophyta</taxon>
        <taxon>Spermatophyta</taxon>
        <taxon>Magnoliopsida</taxon>
        <taxon>eudicotyledons</taxon>
        <taxon>Gunneridae</taxon>
        <taxon>Pentapetalae</taxon>
        <taxon>asterids</taxon>
        <taxon>campanulids</taxon>
        <taxon>Aquifoliales</taxon>
        <taxon>Aquifoliaceae</taxon>
        <taxon>Ilex</taxon>
    </lineage>
</organism>
<sequence length="132" mass="14338">MMRSILEEVDYIPPLIDEKTIGNIENVATQILHSRTKQNRMDGRVVVLLKRVPKGPSETEAALDTASMGVMSVTGQGFEAPSAFVAVMQLAQRGIQRSCCTGYTIGGGRRWITTVDGGSNCRDYVAAEPGHR</sequence>
<evidence type="ECO:0000313" key="2">
    <source>
        <dbReference type="Proteomes" id="UP001642360"/>
    </source>
</evidence>
<comment type="caution">
    <text evidence="1">The sequence shown here is derived from an EMBL/GenBank/DDBJ whole genome shotgun (WGS) entry which is preliminary data.</text>
</comment>
<proteinExistence type="predicted"/>
<protein>
    <submittedName>
        <fullName evidence="1">Uncharacterized protein</fullName>
    </submittedName>
</protein>
<reference evidence="1 2" key="1">
    <citation type="submission" date="2024-02" db="EMBL/GenBank/DDBJ databases">
        <authorList>
            <person name="Vignale AGUSTIN F."/>
            <person name="Sosa J E."/>
            <person name="Modenutti C."/>
        </authorList>
    </citation>
    <scope>NUCLEOTIDE SEQUENCE [LARGE SCALE GENOMIC DNA]</scope>
</reference>
<keyword evidence="2" id="KW-1185">Reference proteome</keyword>
<dbReference type="EMBL" id="CAUOFW020004835">
    <property type="protein sequence ID" value="CAK9167426.1"/>
    <property type="molecule type" value="Genomic_DNA"/>
</dbReference>
<evidence type="ECO:0000313" key="1">
    <source>
        <dbReference type="EMBL" id="CAK9167426.1"/>
    </source>
</evidence>